<dbReference type="Pfam" id="PF14214">
    <property type="entry name" value="Helitron_like_N"/>
    <property type="match status" value="1"/>
</dbReference>
<organism evidence="5">
    <name type="scientific">Salpingoeca rosetta (strain ATCC 50818 / BSB-021)</name>
    <dbReference type="NCBI Taxonomy" id="946362"/>
    <lineage>
        <taxon>Eukaryota</taxon>
        <taxon>Choanoflagellata</taxon>
        <taxon>Craspedida</taxon>
        <taxon>Salpingoecidae</taxon>
        <taxon>Salpingoeca</taxon>
    </lineage>
</organism>
<evidence type="ECO:0000256" key="1">
    <source>
        <dbReference type="PROSITE-ProRule" id="PRU00047"/>
    </source>
</evidence>
<feature type="compositionally biased region" description="Low complexity" evidence="2">
    <location>
        <begin position="55"/>
        <end position="74"/>
    </location>
</feature>
<dbReference type="InParanoid" id="F2TWQ9"/>
<keyword evidence="1" id="KW-0479">Metal-binding</keyword>
<keyword evidence="5" id="KW-1185">Reference proteome</keyword>
<gene>
    <name evidence="4" type="ORF">PTSG_11600</name>
</gene>
<dbReference type="GO" id="GO:0003676">
    <property type="term" value="F:nucleic acid binding"/>
    <property type="evidence" value="ECO:0007669"/>
    <property type="project" value="InterPro"/>
</dbReference>
<dbReference type="RefSeq" id="XP_004999074.1">
    <property type="nucleotide sequence ID" value="XM_004999017.1"/>
</dbReference>
<dbReference type="eggNOG" id="KOG0987">
    <property type="taxonomic scope" value="Eukaryota"/>
</dbReference>
<feature type="domain" description="CCHC-type" evidence="3">
    <location>
        <begin position="121"/>
        <end position="136"/>
    </location>
</feature>
<dbReference type="PANTHER" id="PTHR45786">
    <property type="entry name" value="DNA BINDING PROTEIN-LIKE"/>
    <property type="match status" value="1"/>
</dbReference>
<dbReference type="SMART" id="SM00343">
    <property type="entry name" value="ZnF_C2HC"/>
    <property type="match status" value="2"/>
</dbReference>
<feature type="domain" description="CCHC-type" evidence="3">
    <location>
        <begin position="8"/>
        <end position="23"/>
    </location>
</feature>
<dbReference type="InterPro" id="IPR001878">
    <property type="entry name" value="Znf_CCHC"/>
</dbReference>
<dbReference type="EMBL" id="GL832955">
    <property type="protein sequence ID" value="EGD72505.1"/>
    <property type="molecule type" value="Genomic_DNA"/>
</dbReference>
<protein>
    <recommendedName>
        <fullName evidence="3">CCHC-type domain-containing protein</fullName>
    </recommendedName>
</protein>
<feature type="region of interest" description="Disordered" evidence="2">
    <location>
        <begin position="1"/>
        <end position="127"/>
    </location>
</feature>
<proteinExistence type="predicted"/>
<evidence type="ECO:0000313" key="4">
    <source>
        <dbReference type="EMBL" id="EGD72505.1"/>
    </source>
</evidence>
<dbReference type="PANTHER" id="PTHR45786:SF74">
    <property type="entry name" value="ATP-DEPENDENT DNA HELICASE"/>
    <property type="match status" value="1"/>
</dbReference>
<accession>F2TWQ9</accession>
<dbReference type="KEGG" id="sre:PTSG_11600"/>
<reference evidence="4" key="1">
    <citation type="submission" date="2009-08" db="EMBL/GenBank/DDBJ databases">
        <title>Annotation of Salpingoeca rosetta.</title>
        <authorList>
            <consortium name="The Broad Institute Genome Sequencing Platform"/>
            <person name="Russ C."/>
            <person name="Cuomo C."/>
            <person name="Burger G."/>
            <person name="Gray M.W."/>
            <person name="Holland P.W.H."/>
            <person name="King N."/>
            <person name="Lang F.B.F."/>
            <person name="Roger A.J."/>
            <person name="Ruiz-Trillo I."/>
            <person name="Young S.K."/>
            <person name="Zeng Q."/>
            <person name="Gargeya S."/>
            <person name="Alvarado L."/>
            <person name="Berlin A."/>
            <person name="Chapman S.B."/>
            <person name="Chen Z."/>
            <person name="Freedman E."/>
            <person name="Gellesch M."/>
            <person name="Goldberg J."/>
            <person name="Griggs A."/>
            <person name="Gujja S."/>
            <person name="Heilman E."/>
            <person name="Heiman D."/>
            <person name="Howarth C."/>
            <person name="Mehta T."/>
            <person name="Neiman D."/>
            <person name="Pearson M."/>
            <person name="Roberts A."/>
            <person name="Saif S."/>
            <person name="Shea T."/>
            <person name="Shenoy N."/>
            <person name="Sisk P."/>
            <person name="Stolte C."/>
            <person name="Sykes S."/>
            <person name="White J."/>
            <person name="Yandava C."/>
            <person name="Haas B."/>
            <person name="Nusbaum C."/>
            <person name="Birren B."/>
        </authorList>
    </citation>
    <scope>NUCLEOTIDE SEQUENCE [LARGE SCALE GENOMIC DNA]</scope>
    <source>
        <strain evidence="4">ATCC 50818</strain>
    </source>
</reference>
<dbReference type="AlphaFoldDB" id="F2TWQ9"/>
<dbReference type="STRING" id="946362.F2TWQ9"/>
<dbReference type="Gene3D" id="4.10.60.10">
    <property type="entry name" value="Zinc finger, CCHC-type"/>
    <property type="match status" value="1"/>
</dbReference>
<evidence type="ECO:0000256" key="2">
    <source>
        <dbReference type="SAM" id="MobiDB-lite"/>
    </source>
</evidence>
<feature type="compositionally biased region" description="Low complexity" evidence="2">
    <location>
        <begin position="97"/>
        <end position="115"/>
    </location>
</feature>
<keyword evidence="1" id="KW-0862">Zinc</keyword>
<name>F2TWQ9_SALR5</name>
<evidence type="ECO:0000259" key="3">
    <source>
        <dbReference type="PROSITE" id="PS50158"/>
    </source>
</evidence>
<dbReference type="GO" id="GO:0008270">
    <property type="term" value="F:zinc ion binding"/>
    <property type="evidence" value="ECO:0007669"/>
    <property type="project" value="UniProtKB-KW"/>
</dbReference>
<keyword evidence="1" id="KW-0863">Zinc-finger</keyword>
<dbReference type="PROSITE" id="PS50158">
    <property type="entry name" value="ZF_CCHC"/>
    <property type="match status" value="2"/>
</dbReference>
<sequence>MSGRRTQRCRCCGNPGHNARTCPLVRRRATPREAPRDPSCGHGDGEPPRQRARTTHPQPQQRQQQPQQPQQQQQLGNRAPSCGNGDGEPPRQRARTTHPQPQQRQQQQQQPPSRAGRTRERRCGRCGQTGHTVTTCSLSANRMDDVHLLPPLTRECPYCGALLFDGQRREDGSETSSFCCGNGRVHLEPMPAPPAPLRQLWEDRGERGRIFYDYIRLFNNALALASARASWVRAERGWSPHLIIQGSLHHCIGSLLPAEGEEPQFAQVYVYDNVGQATARRLLDMRQRIAAGTSVPDSICANILTTLHDMLVDCNPYVDAFRDAASAALASSGDDAVPDLQLVLNSENRPADQHARRYTSGNSEEVALLCPDDQVAQRDLVVYPRDGGIQFINETHQAWDPLHFVLLFPDGTPGWRIGVPLRVPPSLGGDQRRPDQCGGAVVDAEDVMGLGGDGSAARHVSTRQFYVYHLMQRSQCNYLLRAGRLTQEYICSAFYRVEYLRLLYVRQHQAELRSAIYQNLVDHSGEDDADEQQLGRRVVASLAAVFAANGITTDTLTYDGPWHIPADDQERLALLAGVDTYNLIASIALQHAPNAFPRLTVGE</sequence>
<dbReference type="OrthoDB" id="2272314at2759"/>
<dbReference type="InterPro" id="IPR025476">
    <property type="entry name" value="Helitron_helicase-like"/>
</dbReference>
<dbReference type="GeneID" id="16067477"/>
<evidence type="ECO:0000313" key="5">
    <source>
        <dbReference type="Proteomes" id="UP000007799"/>
    </source>
</evidence>
<dbReference type="Proteomes" id="UP000007799">
    <property type="component" value="Unassembled WGS sequence"/>
</dbReference>